<evidence type="ECO:0000256" key="10">
    <source>
        <dbReference type="SAM" id="Phobius"/>
    </source>
</evidence>
<dbReference type="InterPro" id="IPR055099">
    <property type="entry name" value="Ig_NUP210_7th"/>
</dbReference>
<protein>
    <submittedName>
        <fullName evidence="21">Nuclear pore membrane glycoprotein 210</fullName>
    </submittedName>
</protein>
<keyword evidence="8" id="KW-0539">Nucleus</keyword>
<feature type="transmembrane region" description="Helical" evidence="10">
    <location>
        <begin position="1791"/>
        <end position="1815"/>
    </location>
</feature>
<evidence type="ECO:0000313" key="21">
    <source>
        <dbReference type="EMBL" id="JAB99751.1"/>
    </source>
</evidence>
<evidence type="ECO:0000259" key="19">
    <source>
        <dbReference type="Pfam" id="PF25354"/>
    </source>
</evidence>
<organism evidence="21">
    <name type="scientific">Ceratitis capitata</name>
    <name type="common">Mediterranean fruit fly</name>
    <name type="synonym">Tephritis capitata</name>
    <dbReference type="NCBI Taxonomy" id="7213"/>
    <lineage>
        <taxon>Eukaryota</taxon>
        <taxon>Metazoa</taxon>
        <taxon>Ecdysozoa</taxon>
        <taxon>Arthropoda</taxon>
        <taxon>Hexapoda</taxon>
        <taxon>Insecta</taxon>
        <taxon>Pterygota</taxon>
        <taxon>Neoptera</taxon>
        <taxon>Endopterygota</taxon>
        <taxon>Diptera</taxon>
        <taxon>Brachycera</taxon>
        <taxon>Muscomorpha</taxon>
        <taxon>Tephritoidea</taxon>
        <taxon>Tephritidae</taxon>
        <taxon>Ceratitis</taxon>
        <taxon>Ceratitis</taxon>
    </lineage>
</organism>
<evidence type="ECO:0000256" key="5">
    <source>
        <dbReference type="ARBA" id="ARBA00022989"/>
    </source>
</evidence>
<keyword evidence="6 10" id="KW-0472">Membrane</keyword>
<feature type="domain" description="NUP210 Ig-like" evidence="18">
    <location>
        <begin position="907"/>
        <end position="981"/>
    </location>
</feature>
<dbReference type="Pfam" id="PF24902">
    <property type="entry name" value="Ig_NUP210_9th"/>
    <property type="match status" value="1"/>
</dbReference>
<feature type="domain" description="NUP210 Ig-like" evidence="13">
    <location>
        <begin position="1364"/>
        <end position="1466"/>
    </location>
</feature>
<dbReference type="InterPro" id="IPR008964">
    <property type="entry name" value="Invasin/intimin_cell_adhesion"/>
</dbReference>
<evidence type="ECO:0000259" key="18">
    <source>
        <dbReference type="Pfam" id="PF24902"/>
    </source>
</evidence>
<name>W8C1X6_CERCA</name>
<dbReference type="EMBL" id="GAMC01006804">
    <property type="protein sequence ID" value="JAB99751.1"/>
    <property type="molecule type" value="mRNA"/>
</dbReference>
<evidence type="ECO:0000256" key="3">
    <source>
        <dbReference type="ARBA" id="ARBA00022692"/>
    </source>
</evidence>
<evidence type="ECO:0000256" key="1">
    <source>
        <dbReference type="ARBA" id="ARBA00004590"/>
    </source>
</evidence>
<dbReference type="SUPFAM" id="SSF49373">
    <property type="entry name" value="Invasin/intimin cell-adhesion fragments"/>
    <property type="match status" value="1"/>
</dbReference>
<dbReference type="Pfam" id="PF25354">
    <property type="entry name" value="Ig_NUP210_16th"/>
    <property type="match status" value="1"/>
</dbReference>
<keyword evidence="3 10" id="KW-0812">Transmembrane</keyword>
<feature type="domain" description="NUP210 Ig-like" evidence="19">
    <location>
        <begin position="1478"/>
        <end position="1516"/>
    </location>
</feature>
<dbReference type="Pfam" id="PF22957">
    <property type="entry name" value="NUP210_Ig"/>
    <property type="match status" value="1"/>
</dbReference>
<feature type="signal peptide" evidence="11">
    <location>
        <begin position="1"/>
        <end position="19"/>
    </location>
</feature>
<dbReference type="GO" id="GO:0031965">
    <property type="term" value="C:nuclear membrane"/>
    <property type="evidence" value="ECO:0007669"/>
    <property type="project" value="UniProtKB-SubCell"/>
</dbReference>
<comment type="similarity">
    <text evidence="2">Belongs to the NUP210 family.</text>
</comment>
<feature type="region of interest" description="Disordered" evidence="9">
    <location>
        <begin position="1833"/>
        <end position="1854"/>
    </location>
</feature>
<accession>W8C1X6</accession>
<dbReference type="InterPro" id="IPR057586">
    <property type="entry name" value="Ig_NUP210_16th"/>
</dbReference>
<evidence type="ECO:0000259" key="15">
    <source>
        <dbReference type="Pfam" id="PF22963"/>
    </source>
</evidence>
<dbReference type="Pfam" id="PF26181">
    <property type="entry name" value="Ig_NUP210_13th"/>
    <property type="match status" value="1"/>
</dbReference>
<evidence type="ECO:0000259" key="16">
    <source>
        <dbReference type="Pfam" id="PF22967"/>
    </source>
</evidence>
<evidence type="ECO:0000259" key="12">
    <source>
        <dbReference type="Pfam" id="PF22957"/>
    </source>
</evidence>
<feature type="domain" description="NUP210 Ig-like" evidence="16">
    <location>
        <begin position="22"/>
        <end position="112"/>
    </location>
</feature>
<gene>
    <name evidence="21" type="primary">PO210</name>
</gene>
<dbReference type="PANTHER" id="PTHR23019:SF0">
    <property type="entry name" value="NUCLEAR PORE MEMBRANE GLYCOPROTEIN 210"/>
    <property type="match status" value="1"/>
</dbReference>
<sequence length="1902" mass="213308">MACKVFWVLFAMLALSATAASIKLNYPRVLLPIFSKVSVNFTLEVIEKGCFKWSSSRQDLILITPLYEDIESECSYRATVTVLTRERRHNAAIVLAEDVNTGESLRCDVILDVIDKLGVRTTTRQLFLEEAPETFELRAEDSQGNEFTTLEGIEFSWVISSLSSRSGSKNFAPALRFLTFSESPYHVVPPALEKFETQRMKGYMVLLEGINTGIAKVTISIPYPEYSHVPKMEVYINVLANIILEPSDVHMLPGDKIDFRILQLKMGKLQEISLNDQYFLEIENDNVASIRGNSLTALKFGTTTVVLRDRNAPIDEENSHLDSTIVKASTPSARVTIAEAVRLTITLLPHDNWITVEGEKHEIALDLYTRDDKKITLGSYFKMHTEFDEVLFYIINKNKNGSRTYGEAIRQGVSPVYGSFQGLTVQADLHIFSELLLSPSKVILPFDPNVSKTQKIQFHARGGDGSYTWHSQNQRTLHISQTGLATTVIRHSESKRSQADVLEEGSLLTAHASVRVALAKNPKITRQAEVYFVPPIKLEILNYNFETALKDYVRLQVAMYGFINQTLLPYTRCENIIFEYEFSNQIFQVDYNEQTTQMLNNACQVVHLRSTAIGLTNLRISYRFQDRLLKDEVTLSVFEPLVVINPSANEVVLPIGASRNIIYGNGPQKMFTLESELTKSVEYDKEIAKIVEMEYETQEPMHVFNVMCKKVGKTSFNFNIHNALASSIFQPYISNVVTTVHCVKPRFLNLYATEQLRTSCPMEIKKSLLHIKERDDKFEIEIEVQDSKNRKLMNITSLFIDWEFAAGDERYQNDAIMHYRRTEEDLFEGVRLPARDVLITTISNVAQNFRIKGVVTRYDATVLKKHNIYPEEPNFAVQNSKTGELHTPVIENEIRFMAVNSTLFPSDHVSIFMAKNHRERIPITQGSGFYDFELYDQNVVSVEYDAKERELIVTPLRVGHARLEVIDRCLMTEPAHLSISVVTIGSIRVVSPDRVERTKSIEAIVKLYDSNDNLLHIDPFNLHVYELTEEIFNSDILSVTLGDQLDLEKGEIKYIITGNNLGETKIVFTAGSDDLKVGSEPVNVQVFPPLRLYPRNSTLVVGSSVQIYYHGGPQPDVNIVYYVHDKKLISMESAIVTAHKLGATKITGKCVMTNPGNGKEVAISADTVEVHVVPFVNIQVKTPLVRIRSGAVMPAAVWGVPDLSPMVLGTLENMRVTWTTNQPDVVDIYNVFADSGVEYGAADLISVRVKALNPGKAKIQATVELSTGHKITNSVEVVVFKILELETPKHIKMDWILVAPRSTIQLKANSDDVLYKLDNDSTGIVKVSPDGVVRTQDTLGRDLIIAKTFEQTLPIGIEVKNIQYILASLAYPISRLKQSEGKIPRGMNFVLKISLHDNLGNEFSHNIEDVNGLKYDLSRKDMVDVQIGNNLTIAINLPRETNNMIAISLKDTTGVKHAEDYIKLSVAESKNTFPTKTIFSVGDIICFDSPLTLSSVWSSSDEQIITIDRFTGVARVLSNRLKLGEKIVVTNGDKASGSSIKYDVEVRDADVIQLLKSFDIFSGSSYRGHLVVRNHLQVDKFTNLHARNISKCSSVLERMSTVKLFTCRLTSKQSLGQQLLEHYVVTPIFEADTGRYACQIELSSNFNEVLSIVKTNDVHFDLEAQLPNGLSDVMSLKFVPGVRVTPAALEASELKEQDLTITGLDKVLQKVEVKASDAKYLQVTQQVKAHGSLQYKVKIQHELPTDEQLFIHVHSPTTLQDIEIPILGTNNLLQTCSTQPFSNSSSFFVKVISNIGLIVTALVVLGFTVWLYVFLSPQQNKTEINTDVFSTSMKNKSRNTSAPSTPASQGSPTSQIYPSLSPYYGQRTSPISPSSLSSGIDTQVYGDSILMSPQQRVNRRYL</sequence>
<dbReference type="InterPro" id="IPR055098">
    <property type="entry name" value="Ig_NUP210_3rd"/>
</dbReference>
<keyword evidence="7" id="KW-0325">Glycoprotein</keyword>
<feature type="domain" description="NUP210 C-terminal Ig-like" evidence="12">
    <location>
        <begin position="1585"/>
        <end position="1711"/>
    </location>
</feature>
<dbReference type="InterPro" id="IPR058779">
    <property type="entry name" value="Ig_NUP210_13th"/>
</dbReference>
<dbReference type="Pfam" id="PF22967">
    <property type="entry name" value="Ig_NUP210_1st"/>
    <property type="match status" value="1"/>
</dbReference>
<dbReference type="InterPro" id="IPR055094">
    <property type="entry name" value="NUP210_Ig15"/>
</dbReference>
<evidence type="ECO:0000256" key="2">
    <source>
        <dbReference type="ARBA" id="ARBA00007313"/>
    </source>
</evidence>
<keyword evidence="5 10" id="KW-1133">Transmembrane helix</keyword>
<dbReference type="Pfam" id="PF22969">
    <property type="entry name" value="Ig_NUP210_2nd"/>
    <property type="match status" value="1"/>
</dbReference>
<feature type="domain" description="NUP210 Ig-like" evidence="14">
    <location>
        <begin position="647"/>
        <end position="742"/>
    </location>
</feature>
<evidence type="ECO:0000259" key="20">
    <source>
        <dbReference type="Pfam" id="PF26181"/>
    </source>
</evidence>
<evidence type="ECO:0000256" key="11">
    <source>
        <dbReference type="SAM" id="SignalP"/>
    </source>
</evidence>
<evidence type="ECO:0000256" key="9">
    <source>
        <dbReference type="SAM" id="MobiDB-lite"/>
    </source>
</evidence>
<keyword evidence="4 11" id="KW-0732">Signal</keyword>
<dbReference type="InterPro" id="IPR055097">
    <property type="entry name" value="Ig_NUP210_2nd"/>
</dbReference>
<evidence type="ECO:0000259" key="14">
    <source>
        <dbReference type="Pfam" id="PF22962"/>
    </source>
</evidence>
<dbReference type="InterPro" id="IPR055095">
    <property type="entry name" value="NUP210_Ig_C"/>
</dbReference>
<feature type="chain" id="PRO_5004908768" evidence="11">
    <location>
        <begin position="20"/>
        <end position="1902"/>
    </location>
</feature>
<dbReference type="GO" id="GO:0005643">
    <property type="term" value="C:nuclear pore"/>
    <property type="evidence" value="ECO:0007669"/>
    <property type="project" value="TreeGrafter"/>
</dbReference>
<dbReference type="InterPro" id="IPR055096">
    <property type="entry name" value="Ig_NUP210_1st"/>
</dbReference>
<dbReference type="InterPro" id="IPR045197">
    <property type="entry name" value="NUP210-like"/>
</dbReference>
<comment type="subcellular location">
    <subcellularLocation>
        <location evidence="1">Nucleus membrane</location>
        <topology evidence="1">Single-pass membrane protein</topology>
    </subcellularLocation>
</comment>
<feature type="domain" description="NUP210 Ig-like" evidence="20">
    <location>
        <begin position="1178"/>
        <end position="1269"/>
    </location>
</feature>
<dbReference type="Pfam" id="PF26182">
    <property type="entry name" value="Ig_NUP210_5th"/>
    <property type="match status" value="1"/>
</dbReference>
<dbReference type="Pfam" id="PF22962">
    <property type="entry name" value="Ig_NUP210_7th"/>
    <property type="match status" value="1"/>
</dbReference>
<dbReference type="Pfam" id="PF22959">
    <property type="entry name" value="Ig_NUP210_15th"/>
    <property type="match status" value="1"/>
</dbReference>
<evidence type="ECO:0000256" key="6">
    <source>
        <dbReference type="ARBA" id="ARBA00023136"/>
    </source>
</evidence>
<evidence type="ECO:0000256" key="4">
    <source>
        <dbReference type="ARBA" id="ARBA00022729"/>
    </source>
</evidence>
<evidence type="ECO:0000259" key="17">
    <source>
        <dbReference type="Pfam" id="PF22969"/>
    </source>
</evidence>
<dbReference type="Pfam" id="PF22963">
    <property type="entry name" value="Ig_NUP210_3rd"/>
    <property type="match status" value="1"/>
</dbReference>
<evidence type="ECO:0000256" key="8">
    <source>
        <dbReference type="ARBA" id="ARBA00023242"/>
    </source>
</evidence>
<dbReference type="OrthoDB" id="361283at2759"/>
<evidence type="ECO:0000259" key="13">
    <source>
        <dbReference type="Pfam" id="PF22959"/>
    </source>
</evidence>
<feature type="domain" description="NUP210 Ig-like" evidence="15">
    <location>
        <begin position="240"/>
        <end position="320"/>
    </location>
</feature>
<dbReference type="InterPro" id="IPR056899">
    <property type="entry name" value="Ig_NUP210_9th"/>
</dbReference>
<feature type="domain" description="NUP210 Ig-like" evidence="17">
    <location>
        <begin position="121"/>
        <end position="231"/>
    </location>
</feature>
<dbReference type="PANTHER" id="PTHR23019">
    <property type="entry name" value="NUCLEAR PORE MEMBRANE GLYCOPROTEIN GP210-RELATED"/>
    <property type="match status" value="1"/>
</dbReference>
<proteinExistence type="evidence at transcript level"/>
<evidence type="ECO:0000256" key="7">
    <source>
        <dbReference type="ARBA" id="ARBA00023180"/>
    </source>
</evidence>
<reference evidence="21" key="1">
    <citation type="submission" date="2013-07" db="EMBL/GenBank/DDBJ databases">
        <authorList>
            <person name="Geib S."/>
        </authorList>
    </citation>
    <scope>NUCLEOTIDE SEQUENCE</scope>
</reference>
<reference evidence="21" key="2">
    <citation type="journal article" date="2014" name="BMC Genomics">
        <title>A genomic perspective to assessing quality of mass-reared SIT flies used in Mediterranean fruit fly (Ceratitis capitata) eradication in California.</title>
        <authorList>
            <person name="Calla B."/>
            <person name="Hall B."/>
            <person name="Hou S."/>
            <person name="Geib S.M."/>
        </authorList>
    </citation>
    <scope>NUCLEOTIDE SEQUENCE</scope>
</reference>